<keyword evidence="6 10" id="KW-0547">Nucleotide-binding</keyword>
<dbReference type="STRING" id="215637.A0A4P9ZTH4"/>
<keyword evidence="5 10" id="KW-0317">Glutathione biosynthesis</keyword>
<dbReference type="AlphaFoldDB" id="A0A4P9ZTH4"/>
<dbReference type="Pfam" id="PF03074">
    <property type="entry name" value="GCS"/>
    <property type="match status" value="1"/>
</dbReference>
<dbReference type="EC" id="6.3.2.2" evidence="3 10"/>
<accession>A0A4P9ZTH4</accession>
<evidence type="ECO:0000256" key="6">
    <source>
        <dbReference type="ARBA" id="ARBA00022741"/>
    </source>
</evidence>
<dbReference type="UniPathway" id="UPA00142">
    <property type="reaction ID" value="UER00209"/>
</dbReference>
<evidence type="ECO:0000256" key="4">
    <source>
        <dbReference type="ARBA" id="ARBA00022598"/>
    </source>
</evidence>
<sequence length="624" mass="70457">MGWLGSGMPLDWDDSAPYRESVRQAGLNQFIRLVQKGRYRHGDLMKWGDEIEYTMVSLDSQRRTTRLSAQAGLMLNEFHKEEQVALEKGTPEELPALWRTEYGRYIIEGTPGQPYGPTLDHLLQVEASMQLRRRILKEKSRGCAIPLTITAFPRLGTLGFMDTRVVLPGLLTASQAIPDAAVSQNSRYQTLPHVMMGRRRNKFGMLVPIFPDSQALLDTPDPDHLADDLLLTRQPALLAHATPEGSAYFDATCYGFGACCLQVTMQAYDFNQARRLYDQLAPFCAIMLSLTAATPANKGRLLTTDTRWLYLSSGSDDRSEEEMAACNQSGQLMYRPRCDSIHAYVGSNDGFFRDSYNDVPYAHDPRLYDQLRAAGLDSRFAQHTAHVFTLDPLVVMREHLPAEDYAGLHCDTFTSTLWQAMKLKPPTLDGSAGWRVEFRPMEIQLSDFENAAFSIFIVLLARTILHFHLNFYIPVSHIDANMSEANNIDAAHRSQFYFRTNIFGNQANEASQGIPADPPISRLTVDEIMNGKENLFAGILPLIHAYLDQQEVDITTRLKINKYLGFIRKRASGALLTDAQWIREFVRSHPEYQHDSVVSHPINYDLMQAIEKIGQGISRPSNLL</sequence>
<comment type="similarity">
    <text evidence="2 10">Belongs to the glutamate--cysteine ligase type 3 family.</text>
</comment>
<evidence type="ECO:0000256" key="10">
    <source>
        <dbReference type="RuleBase" id="RU367135"/>
    </source>
</evidence>
<keyword evidence="7 10" id="KW-0067">ATP-binding</keyword>
<gene>
    <name evidence="11" type="ORF">BJ085DRAFT_25025</name>
</gene>
<keyword evidence="4 10" id="KW-0436">Ligase</keyword>
<evidence type="ECO:0000313" key="12">
    <source>
        <dbReference type="Proteomes" id="UP000268162"/>
    </source>
</evidence>
<dbReference type="PANTHER" id="PTHR11164">
    <property type="entry name" value="GLUTAMATE CYSTEINE LIGASE"/>
    <property type="match status" value="1"/>
</dbReference>
<dbReference type="GO" id="GO:0004357">
    <property type="term" value="F:glutamate-cysteine ligase activity"/>
    <property type="evidence" value="ECO:0007669"/>
    <property type="project" value="UniProtKB-UniRule"/>
</dbReference>
<dbReference type="GO" id="GO:0006750">
    <property type="term" value="P:glutathione biosynthetic process"/>
    <property type="evidence" value="ECO:0007669"/>
    <property type="project" value="UniProtKB-UniRule"/>
</dbReference>
<evidence type="ECO:0000256" key="3">
    <source>
        <dbReference type="ARBA" id="ARBA00012220"/>
    </source>
</evidence>
<evidence type="ECO:0000256" key="1">
    <source>
        <dbReference type="ARBA" id="ARBA00005006"/>
    </source>
</evidence>
<comment type="pathway">
    <text evidence="1 10">Sulfur metabolism; glutathione biosynthesis; glutathione from L-cysteine and L-glutamate: step 1/2.</text>
</comment>
<dbReference type="EMBL" id="ML002596">
    <property type="protein sequence ID" value="RKP36777.1"/>
    <property type="molecule type" value="Genomic_DNA"/>
</dbReference>
<dbReference type="SUPFAM" id="SSF55931">
    <property type="entry name" value="Glutamine synthetase/guanido kinase"/>
    <property type="match status" value="1"/>
</dbReference>
<dbReference type="InterPro" id="IPR004308">
    <property type="entry name" value="GCS"/>
</dbReference>
<dbReference type="Proteomes" id="UP000268162">
    <property type="component" value="Unassembled WGS sequence"/>
</dbReference>
<dbReference type="Gene3D" id="3.30.590.50">
    <property type="match status" value="2"/>
</dbReference>
<dbReference type="InterPro" id="IPR014746">
    <property type="entry name" value="Gln_synth/guanido_kin_cat_dom"/>
</dbReference>
<evidence type="ECO:0000256" key="8">
    <source>
        <dbReference type="ARBA" id="ARBA00030585"/>
    </source>
</evidence>
<dbReference type="PANTHER" id="PTHR11164:SF0">
    <property type="entry name" value="GLUTAMATE--CYSTEINE LIGASE CATALYTIC SUBUNIT"/>
    <property type="match status" value="1"/>
</dbReference>
<name>A0A4P9ZTH4_9FUNG</name>
<dbReference type="Gene3D" id="1.10.8.960">
    <property type="match status" value="1"/>
</dbReference>
<protein>
    <recommendedName>
        <fullName evidence="3 10">Glutamate--cysteine ligase</fullName>
        <ecNumber evidence="3 10">6.3.2.2</ecNumber>
    </recommendedName>
    <alternativeName>
        <fullName evidence="9 10">Gamma-ECS</fullName>
    </alternativeName>
    <alternativeName>
        <fullName evidence="8 10">Gamma-glutamylcysteine synthetase</fullName>
    </alternativeName>
</protein>
<evidence type="ECO:0000256" key="7">
    <source>
        <dbReference type="ARBA" id="ARBA00022840"/>
    </source>
</evidence>
<proteinExistence type="inferred from homology"/>
<evidence type="ECO:0000256" key="9">
    <source>
        <dbReference type="ARBA" id="ARBA00032122"/>
    </source>
</evidence>
<evidence type="ECO:0000313" key="11">
    <source>
        <dbReference type="EMBL" id="RKP36777.1"/>
    </source>
</evidence>
<reference evidence="12" key="1">
    <citation type="journal article" date="2018" name="Nat. Microbiol.">
        <title>Leveraging single-cell genomics to expand the fungal tree of life.</title>
        <authorList>
            <person name="Ahrendt S.R."/>
            <person name="Quandt C.A."/>
            <person name="Ciobanu D."/>
            <person name="Clum A."/>
            <person name="Salamov A."/>
            <person name="Andreopoulos B."/>
            <person name="Cheng J.F."/>
            <person name="Woyke T."/>
            <person name="Pelin A."/>
            <person name="Henrissat B."/>
            <person name="Reynolds N.K."/>
            <person name="Benny G.L."/>
            <person name="Smith M.E."/>
            <person name="James T.Y."/>
            <person name="Grigoriev I.V."/>
        </authorList>
    </citation>
    <scope>NUCLEOTIDE SEQUENCE [LARGE SCALE GENOMIC DNA]</scope>
    <source>
        <strain evidence="12">RSA 468</strain>
    </source>
</reference>
<organism evidence="11 12">
    <name type="scientific">Dimargaris cristalligena</name>
    <dbReference type="NCBI Taxonomy" id="215637"/>
    <lineage>
        <taxon>Eukaryota</taxon>
        <taxon>Fungi</taxon>
        <taxon>Fungi incertae sedis</taxon>
        <taxon>Zoopagomycota</taxon>
        <taxon>Kickxellomycotina</taxon>
        <taxon>Dimargaritomycetes</taxon>
        <taxon>Dimargaritales</taxon>
        <taxon>Dimargaritaceae</taxon>
        <taxon>Dimargaris</taxon>
    </lineage>
</organism>
<evidence type="ECO:0000256" key="5">
    <source>
        <dbReference type="ARBA" id="ARBA00022684"/>
    </source>
</evidence>
<evidence type="ECO:0000256" key="2">
    <source>
        <dbReference type="ARBA" id="ARBA00008100"/>
    </source>
</evidence>
<dbReference type="GO" id="GO:0005524">
    <property type="term" value="F:ATP binding"/>
    <property type="evidence" value="ECO:0007669"/>
    <property type="project" value="UniProtKB-UniRule"/>
</dbReference>
<comment type="catalytic activity">
    <reaction evidence="10">
        <text>L-cysteine + L-glutamate + ATP = gamma-L-glutamyl-L-cysteine + ADP + phosphate + H(+)</text>
        <dbReference type="Rhea" id="RHEA:13285"/>
        <dbReference type="ChEBI" id="CHEBI:15378"/>
        <dbReference type="ChEBI" id="CHEBI:29985"/>
        <dbReference type="ChEBI" id="CHEBI:30616"/>
        <dbReference type="ChEBI" id="CHEBI:35235"/>
        <dbReference type="ChEBI" id="CHEBI:43474"/>
        <dbReference type="ChEBI" id="CHEBI:58173"/>
        <dbReference type="ChEBI" id="CHEBI:456216"/>
        <dbReference type="EC" id="6.3.2.2"/>
    </reaction>
</comment>
<keyword evidence="12" id="KW-1185">Reference proteome</keyword>